<keyword evidence="3" id="KW-0964">Secreted</keyword>
<name>A0ABD3L0U9_EUCGL</name>
<proteinExistence type="inferred from homology"/>
<organism evidence="10 11">
    <name type="scientific">Eucalyptus globulus</name>
    <name type="common">Tasmanian blue gum</name>
    <dbReference type="NCBI Taxonomy" id="34317"/>
    <lineage>
        <taxon>Eukaryota</taxon>
        <taxon>Viridiplantae</taxon>
        <taxon>Streptophyta</taxon>
        <taxon>Embryophyta</taxon>
        <taxon>Tracheophyta</taxon>
        <taxon>Spermatophyta</taxon>
        <taxon>Magnoliopsida</taxon>
        <taxon>eudicotyledons</taxon>
        <taxon>Gunneridae</taxon>
        <taxon>Pentapetalae</taxon>
        <taxon>rosids</taxon>
        <taxon>malvids</taxon>
        <taxon>Myrtales</taxon>
        <taxon>Myrtaceae</taxon>
        <taxon>Myrtoideae</taxon>
        <taxon>Eucalypteae</taxon>
        <taxon>Eucalyptus</taxon>
    </lineage>
</organism>
<evidence type="ECO:0000256" key="2">
    <source>
        <dbReference type="ARBA" id="ARBA00005416"/>
    </source>
</evidence>
<dbReference type="EMBL" id="JBJKBG010000004">
    <property type="protein sequence ID" value="KAL3741750.1"/>
    <property type="molecule type" value="Genomic_DNA"/>
</dbReference>
<evidence type="ECO:0000256" key="1">
    <source>
        <dbReference type="ARBA" id="ARBA00004239"/>
    </source>
</evidence>
<comment type="caution">
    <text evidence="10">The sequence shown here is derived from an EMBL/GenBank/DDBJ whole genome shotgun (WGS) entry which is preliminary data.</text>
</comment>
<reference evidence="10 11" key="1">
    <citation type="submission" date="2024-11" db="EMBL/GenBank/DDBJ databases">
        <title>Chromosome-level genome assembly of Eucalyptus globulus Labill. provides insights into its genome evolution.</title>
        <authorList>
            <person name="Li X."/>
        </authorList>
    </citation>
    <scope>NUCLEOTIDE SEQUENCE [LARGE SCALE GENOMIC DNA]</scope>
    <source>
        <strain evidence="10">CL2024</strain>
        <tissue evidence="10">Fresh tender leaves</tissue>
    </source>
</reference>
<keyword evidence="7" id="KW-0379">Hydroxylation</keyword>
<evidence type="ECO:0000256" key="5">
    <source>
        <dbReference type="ARBA" id="ARBA00022782"/>
    </source>
</evidence>
<feature type="region of interest" description="Disordered" evidence="8">
    <location>
        <begin position="49"/>
        <end position="115"/>
    </location>
</feature>
<evidence type="ECO:0000313" key="10">
    <source>
        <dbReference type="EMBL" id="KAL3741750.1"/>
    </source>
</evidence>
<dbReference type="InterPro" id="IPR039617">
    <property type="entry name" value="CLAVATA3-CLE"/>
</dbReference>
<evidence type="ECO:0000256" key="8">
    <source>
        <dbReference type="SAM" id="MobiDB-lite"/>
    </source>
</evidence>
<dbReference type="GO" id="GO:0030154">
    <property type="term" value="P:cell differentiation"/>
    <property type="evidence" value="ECO:0007669"/>
    <property type="project" value="UniProtKB-KW"/>
</dbReference>
<keyword evidence="6" id="KW-0325">Glycoprotein</keyword>
<feature type="chain" id="PRO_5044800031" evidence="9">
    <location>
        <begin position="21"/>
        <end position="115"/>
    </location>
</feature>
<evidence type="ECO:0000256" key="4">
    <source>
        <dbReference type="ARBA" id="ARBA00022729"/>
    </source>
</evidence>
<evidence type="ECO:0000256" key="6">
    <source>
        <dbReference type="ARBA" id="ARBA00023180"/>
    </source>
</evidence>
<evidence type="ECO:0000256" key="3">
    <source>
        <dbReference type="ARBA" id="ARBA00022525"/>
    </source>
</evidence>
<evidence type="ECO:0000313" key="11">
    <source>
        <dbReference type="Proteomes" id="UP001634007"/>
    </source>
</evidence>
<dbReference type="Proteomes" id="UP001634007">
    <property type="component" value="Unassembled WGS sequence"/>
</dbReference>
<keyword evidence="11" id="KW-1185">Reference proteome</keyword>
<feature type="compositionally biased region" description="Basic and acidic residues" evidence="8">
    <location>
        <begin position="78"/>
        <end position="93"/>
    </location>
</feature>
<evidence type="ECO:0000256" key="9">
    <source>
        <dbReference type="SAM" id="SignalP"/>
    </source>
</evidence>
<evidence type="ECO:0000256" key="7">
    <source>
        <dbReference type="ARBA" id="ARBA00023278"/>
    </source>
</evidence>
<gene>
    <name evidence="10" type="ORF">ACJRO7_017251</name>
</gene>
<dbReference type="PANTHER" id="PTHR36016">
    <property type="entry name" value="CLAVATA3/ESR (CLE)-RELATED PROTEIN 7"/>
    <property type="match status" value="1"/>
</dbReference>
<dbReference type="AlphaFoldDB" id="A0ABD3L0U9"/>
<comment type="similarity">
    <text evidence="2">Belongs to the CLV3/ESR signal peptide family.</text>
</comment>
<dbReference type="PANTHER" id="PTHR36016:SF10">
    <property type="entry name" value="CLAVATA3_ESR (CLE)-RELATED PROTEIN 6-LIKE"/>
    <property type="match status" value="1"/>
</dbReference>
<feature type="signal peptide" evidence="9">
    <location>
        <begin position="1"/>
        <end position="20"/>
    </location>
</feature>
<dbReference type="GO" id="GO:0005576">
    <property type="term" value="C:extracellular region"/>
    <property type="evidence" value="ECO:0007669"/>
    <property type="project" value="UniProtKB-SubCell"/>
</dbReference>
<keyword evidence="5" id="KW-0221">Differentiation</keyword>
<sequence>MRVSALILLIFLVHVSSLEGITSSLDGKALEKRVDSRSLFRRLGFGNVEPSERRVLTHTDSTVPGGPNPQHQYVPPTRHADKTVPGGPDREHQYIPPTSHTDRAVPGGPNPDTHE</sequence>
<accession>A0ABD3L0U9</accession>
<keyword evidence="4 9" id="KW-0732">Signal</keyword>
<comment type="subcellular location">
    <subcellularLocation>
        <location evidence="1">Secreted</location>
        <location evidence="1">Extracellular space</location>
    </subcellularLocation>
</comment>
<protein>
    <submittedName>
        <fullName evidence="10">Uncharacterized protein</fullName>
    </submittedName>
</protein>